<keyword evidence="2" id="KW-1185">Reference proteome</keyword>
<organism evidence="1 2">
    <name type="scientific">Bordetella genomosp. 10</name>
    <dbReference type="NCBI Taxonomy" id="1416804"/>
    <lineage>
        <taxon>Bacteria</taxon>
        <taxon>Pseudomonadati</taxon>
        <taxon>Pseudomonadota</taxon>
        <taxon>Betaproteobacteria</taxon>
        <taxon>Burkholderiales</taxon>
        <taxon>Alcaligenaceae</taxon>
        <taxon>Bordetella</taxon>
    </lineage>
</organism>
<proteinExistence type="predicted"/>
<sequence length="79" mass="8940">MTATIWEISVCENGAKFWLEDGRRYVVCLCSAEVLRKVEARTGLTGCAALRAAEGELIQEAHQRLLDHETPPLRLQYHD</sequence>
<reference evidence="2" key="1">
    <citation type="submission" date="2017-05" db="EMBL/GenBank/DDBJ databases">
        <title>Complete and WGS of Bordetella genogroups.</title>
        <authorList>
            <person name="Spilker T."/>
            <person name="Lipuma J."/>
        </authorList>
    </citation>
    <scope>NUCLEOTIDE SEQUENCE [LARGE SCALE GENOMIC DNA]</scope>
    <source>
        <strain evidence="2">AU16122</strain>
    </source>
</reference>
<name>A0A261RZU3_9BORD</name>
<dbReference type="EMBL" id="NEVM01000005">
    <property type="protein sequence ID" value="OZI30182.1"/>
    <property type="molecule type" value="Genomic_DNA"/>
</dbReference>
<dbReference type="RefSeq" id="WP_094854619.1">
    <property type="nucleotide sequence ID" value="NZ_NEVM01000005.1"/>
</dbReference>
<dbReference type="Proteomes" id="UP000216020">
    <property type="component" value="Unassembled WGS sequence"/>
</dbReference>
<dbReference type="OrthoDB" id="8637007at2"/>
<dbReference type="AlphaFoldDB" id="A0A261RZU3"/>
<evidence type="ECO:0000313" key="1">
    <source>
        <dbReference type="EMBL" id="OZI30182.1"/>
    </source>
</evidence>
<gene>
    <name evidence="1" type="ORF">CAL29_19165</name>
</gene>
<evidence type="ECO:0000313" key="2">
    <source>
        <dbReference type="Proteomes" id="UP000216020"/>
    </source>
</evidence>
<accession>A0A261RZU3</accession>
<protein>
    <recommendedName>
        <fullName evidence="3">DUF1488 domain-containing protein</fullName>
    </recommendedName>
</protein>
<comment type="caution">
    <text evidence="1">The sequence shown here is derived from an EMBL/GenBank/DDBJ whole genome shotgun (WGS) entry which is preliminary data.</text>
</comment>
<evidence type="ECO:0008006" key="3">
    <source>
        <dbReference type="Google" id="ProtNLM"/>
    </source>
</evidence>